<dbReference type="InterPro" id="IPR001119">
    <property type="entry name" value="SLH_dom"/>
</dbReference>
<evidence type="ECO:0000313" key="5">
    <source>
        <dbReference type="Proteomes" id="UP000092578"/>
    </source>
</evidence>
<dbReference type="InterPro" id="IPR051465">
    <property type="entry name" value="Cell_Envelope_Struct_Comp"/>
</dbReference>
<evidence type="ECO:0000256" key="1">
    <source>
        <dbReference type="ARBA" id="ARBA00022729"/>
    </source>
</evidence>
<reference evidence="5" key="1">
    <citation type="submission" date="2016-05" db="EMBL/GenBank/DDBJ databases">
        <authorList>
            <person name="Liu B."/>
            <person name="Wang J."/>
            <person name="Zhu Y."/>
            <person name="Liu G."/>
            <person name="Chen Q."/>
            <person name="Chen Z."/>
            <person name="Lan J."/>
            <person name="Che J."/>
            <person name="Ge C."/>
            <person name="Shi H."/>
            <person name="Pan Z."/>
            <person name="Liu X."/>
        </authorList>
    </citation>
    <scope>NUCLEOTIDE SEQUENCE [LARGE SCALE GENOMIC DNA]</scope>
    <source>
        <strain evidence="5">FJAT-27215</strain>
    </source>
</reference>
<dbReference type="AlphaFoldDB" id="A0A1B9AYW6"/>
<feature type="chain" id="PRO_5008622411" description="SLH domain-containing protein" evidence="2">
    <location>
        <begin position="24"/>
        <end position="548"/>
    </location>
</feature>
<feature type="domain" description="SLH" evidence="3">
    <location>
        <begin position="22"/>
        <end position="85"/>
    </location>
</feature>
<comment type="caution">
    <text evidence="4">The sequence shown here is derived from an EMBL/GenBank/DDBJ whole genome shotgun (WGS) entry which is preliminary data.</text>
</comment>
<protein>
    <recommendedName>
        <fullName evidence="3">SLH domain-containing protein</fullName>
    </recommendedName>
</protein>
<feature type="signal peptide" evidence="2">
    <location>
        <begin position="1"/>
        <end position="23"/>
    </location>
</feature>
<evidence type="ECO:0000259" key="3">
    <source>
        <dbReference type="PROSITE" id="PS51272"/>
    </source>
</evidence>
<dbReference type="RefSeq" id="WP_065410256.1">
    <property type="nucleotide sequence ID" value="NZ_MAYT01000012.1"/>
</dbReference>
<accession>A0A1B9AYW6</accession>
<dbReference type="Pfam" id="PF00395">
    <property type="entry name" value="SLH"/>
    <property type="match status" value="3"/>
</dbReference>
<evidence type="ECO:0000256" key="2">
    <source>
        <dbReference type="SAM" id="SignalP"/>
    </source>
</evidence>
<dbReference type="InterPro" id="IPR032329">
    <property type="entry name" value="DUF4855"/>
</dbReference>
<proteinExistence type="predicted"/>
<dbReference type="Proteomes" id="UP000092578">
    <property type="component" value="Unassembled WGS sequence"/>
</dbReference>
<evidence type="ECO:0000313" key="4">
    <source>
        <dbReference type="EMBL" id="OCA88943.1"/>
    </source>
</evidence>
<dbReference type="PANTHER" id="PTHR43308:SF5">
    <property type="entry name" value="S-LAYER PROTEIN _ PEPTIDOGLYCAN ENDO-BETA-N-ACETYLGLUCOSAMINIDASE"/>
    <property type="match status" value="1"/>
</dbReference>
<name>A0A1B9AYW6_9BACI</name>
<gene>
    <name evidence="4" type="ORF">A8F95_05845</name>
</gene>
<dbReference type="Pfam" id="PF16147">
    <property type="entry name" value="DUF4855"/>
    <property type="match status" value="1"/>
</dbReference>
<keyword evidence="5" id="KW-1185">Reference proteome</keyword>
<feature type="domain" description="SLH" evidence="3">
    <location>
        <begin position="141"/>
        <end position="204"/>
    </location>
</feature>
<keyword evidence="1 2" id="KW-0732">Signal</keyword>
<sequence length="548" mass="61920">MNVLKTFLATILLVGAFATEAAAQTFKDVPYDHWAHDEIRFLTDKAVIRGYSDQSFKPQALLSRKDAAVMMVRALKLPPVSNPSIKPADLSPSLGGYKEMLTAANKGMFTIAGNKFNPNGPLTREEMARVLAVAYGYKGSGKSSFKDVSKSNAYYKYIDAIAENGITSGYPDGGFKPSVTVNRAQFSAFLKRVYEQPLDYAIKQNGQVVQTEKTMDKAIQTALRYPGSTVHPVSNSLMTYESRPAKLADTGIKNGVLMYNGAEYQSSFSSSFFKPYLQKDGQKMFDTFVILGRTYSGGDLMETSNNKANYGDWKWYADRTFSSSGILQALNKAAVENGQKVQVYIAIPYPKRNEAIINLDGKRTANTLQAREQMVNWYMQTVQQRWNAAKFQNLVFKGYYWLNETVIHADDERLVTNTAARIHQGNKKFIYAPHARTTNFENWKYYGFDGAYLQPNTFRLDVPSPEARLHKAFIEAQVKGSGITLEIDTYSPHQINKGTPNFLLYLEYARRYGLKGQSLLFYQGTEMVYRMDQYNYEQVYEALGEFLN</sequence>
<dbReference type="PANTHER" id="PTHR43308">
    <property type="entry name" value="OUTER MEMBRANE PROTEIN ALPHA-RELATED"/>
    <property type="match status" value="1"/>
</dbReference>
<organism evidence="4 5">
    <name type="scientific">Pseudobacillus wudalianchiensis</name>
    <dbReference type="NCBI Taxonomy" id="1743143"/>
    <lineage>
        <taxon>Bacteria</taxon>
        <taxon>Bacillati</taxon>
        <taxon>Bacillota</taxon>
        <taxon>Bacilli</taxon>
        <taxon>Bacillales</taxon>
        <taxon>Bacillaceae</taxon>
        <taxon>Pseudobacillus</taxon>
    </lineage>
</organism>
<dbReference type="PROSITE" id="PS51272">
    <property type="entry name" value="SLH"/>
    <property type="match status" value="2"/>
</dbReference>
<dbReference type="EMBL" id="MAYT01000012">
    <property type="protein sequence ID" value="OCA88943.1"/>
    <property type="molecule type" value="Genomic_DNA"/>
</dbReference>